<keyword evidence="3" id="KW-1185">Reference proteome</keyword>
<evidence type="ECO:0000259" key="1">
    <source>
        <dbReference type="Pfam" id="PF18480"/>
    </source>
</evidence>
<comment type="caution">
    <text evidence="2">The sequence shown here is derived from an EMBL/GenBank/DDBJ whole genome shotgun (WGS) entry which is preliminary data.</text>
</comment>
<name>A0A9W6H4M9_9MICO</name>
<organism evidence="2 3">
    <name type="scientific">Microbacterium barkeri</name>
    <dbReference type="NCBI Taxonomy" id="33917"/>
    <lineage>
        <taxon>Bacteria</taxon>
        <taxon>Bacillati</taxon>
        <taxon>Actinomycetota</taxon>
        <taxon>Actinomycetes</taxon>
        <taxon>Micrococcales</taxon>
        <taxon>Microbacteriaceae</taxon>
        <taxon>Microbacterium</taxon>
    </lineage>
</organism>
<accession>A0A9W6H4M9</accession>
<gene>
    <name evidence="2" type="ORF">GCM10017576_26050</name>
</gene>
<dbReference type="Proteomes" id="UP001142462">
    <property type="component" value="Unassembled WGS sequence"/>
</dbReference>
<protein>
    <recommendedName>
        <fullName evidence="1">DUF5615 domain-containing protein</fullName>
    </recommendedName>
</protein>
<sequence length="117" mass="13137">MRCLVDAQLPMRLVRWLREQGVDAVHSSELPGGNHSTDHSIARLADREDRIVVTKDADFVTSNVLEGTPRRLLVVRTGNVRNAELVALFQAHFAEIAAALERHSVVELHRTHLRVSD</sequence>
<dbReference type="Pfam" id="PF18480">
    <property type="entry name" value="DUF5615"/>
    <property type="match status" value="1"/>
</dbReference>
<dbReference type="EMBL" id="BSEJ01000013">
    <property type="protein sequence ID" value="GLJ62475.1"/>
    <property type="molecule type" value="Genomic_DNA"/>
</dbReference>
<proteinExistence type="predicted"/>
<dbReference type="RefSeq" id="WP_271174169.1">
    <property type="nucleotide sequence ID" value="NZ_JBHRWT010000001.1"/>
</dbReference>
<evidence type="ECO:0000313" key="3">
    <source>
        <dbReference type="Proteomes" id="UP001142462"/>
    </source>
</evidence>
<dbReference type="AlphaFoldDB" id="A0A9W6H4M9"/>
<feature type="domain" description="DUF5615" evidence="1">
    <location>
        <begin position="1"/>
        <end position="108"/>
    </location>
</feature>
<reference evidence="2" key="2">
    <citation type="submission" date="2023-01" db="EMBL/GenBank/DDBJ databases">
        <authorList>
            <person name="Sun Q."/>
            <person name="Evtushenko L."/>
        </authorList>
    </citation>
    <scope>NUCLEOTIDE SEQUENCE</scope>
    <source>
        <strain evidence="2">VKM Ac-1020</strain>
    </source>
</reference>
<dbReference type="InterPro" id="IPR041049">
    <property type="entry name" value="DUF5615"/>
</dbReference>
<evidence type="ECO:0000313" key="2">
    <source>
        <dbReference type="EMBL" id="GLJ62475.1"/>
    </source>
</evidence>
<reference evidence="2" key="1">
    <citation type="journal article" date="2014" name="Int. J. Syst. Evol. Microbiol.">
        <title>Complete genome sequence of Corynebacterium casei LMG S-19264T (=DSM 44701T), isolated from a smear-ripened cheese.</title>
        <authorList>
            <consortium name="US DOE Joint Genome Institute (JGI-PGF)"/>
            <person name="Walter F."/>
            <person name="Albersmeier A."/>
            <person name="Kalinowski J."/>
            <person name="Ruckert C."/>
        </authorList>
    </citation>
    <scope>NUCLEOTIDE SEQUENCE</scope>
    <source>
        <strain evidence="2">VKM Ac-1020</strain>
    </source>
</reference>